<accession>L0DT28</accession>
<dbReference type="STRING" id="1255043.TVNIR_0461"/>
<sequence length="696" mass="77033">MTSKEDRNDPTATPPAGKPRWQGLAGLSPEQREELVVTIAPAVVGHLAGCLRSTTQRWTSGQSLDEHDSERARWSLELGRFPIAQDFDTAIRDDLRDTRYPPAYEFSGIGFAADDSGLKVLDDYQTARRSLRHGLEALIRGEHAYSHLILYQAAREGDRFEHPNWAPWSPLHWFERLFEAAERHLGRSRAALELMDAYVQCLARSGSGLLTTVAEAVDACGLVTDPAPTLEPDTDAVPAASWNDYRQPGSGSAQPSGTGRESARAAPSHGWAGPMPDAREDPDAWARWARVLLHGAGSGGTAGIPAVQAHGDMGMTGDPPVAAAGSATGAGPVTRDSLQVLIRELLDAILRQILRQIGFHPGAEEGVLAILPPLSTVVARDLDFFRERRHPLRIWLGQVVNAGARITPDSPDDTGGAVERQLERLHRFADRLRSGADAMDRVQAQALLADWSWETVRDLARWQEMHEDRIRPLRHEEHVARACRGVTVCVLETGATLPEDAARQIADAWGEILDLLPDGEQRLDLDLRAVVRAICRMASPTEVNALVRQALADAQRLGIPDARIRSVFARLGQAHLQHLRPPPDAAAFDPQQSLRRRRSVRLRDDDPDLLPDFDDIHVFEANRIRAGDWCEFVDRTNGRLQRMALAWRGEATRSFLFIPLDGGSERRHSLQGVANELREGRMRMLPHDNPIDVILR</sequence>
<reference evidence="2" key="1">
    <citation type="submission" date="2015-12" db="EMBL/GenBank/DDBJ databases">
        <authorList>
            <person name="Tikhonova T.V."/>
            <person name="Pavlov A.R."/>
            <person name="Beletsky A.V."/>
            <person name="Mardanov A.V."/>
            <person name="Sorokin D.Y."/>
            <person name="Ravin N.V."/>
            <person name="Popov V.O."/>
        </authorList>
    </citation>
    <scope>NUCLEOTIDE SEQUENCE</scope>
    <source>
        <strain evidence="2">DSM 14787</strain>
    </source>
</reference>
<proteinExistence type="predicted"/>
<gene>
    <name evidence="2" type="ordered locus">TVNIR_0461</name>
</gene>
<dbReference type="KEGG" id="tni:TVNIR_0461"/>
<feature type="region of interest" description="Disordered" evidence="1">
    <location>
        <begin position="1"/>
        <end position="24"/>
    </location>
</feature>
<dbReference type="PATRIC" id="fig|1255043.3.peg.464"/>
<name>L0DT28_THIND</name>
<evidence type="ECO:0000313" key="3">
    <source>
        <dbReference type="Proteomes" id="UP000010809"/>
    </source>
</evidence>
<organism evidence="2 3">
    <name type="scientific">Thioalkalivibrio nitratireducens (strain DSM 14787 / UNIQEM 213 / ALEN2)</name>
    <dbReference type="NCBI Taxonomy" id="1255043"/>
    <lineage>
        <taxon>Bacteria</taxon>
        <taxon>Pseudomonadati</taxon>
        <taxon>Pseudomonadota</taxon>
        <taxon>Gammaproteobacteria</taxon>
        <taxon>Chromatiales</taxon>
        <taxon>Ectothiorhodospiraceae</taxon>
        <taxon>Thioalkalivibrio</taxon>
    </lineage>
</organism>
<feature type="compositionally biased region" description="Polar residues" evidence="1">
    <location>
        <begin position="249"/>
        <end position="259"/>
    </location>
</feature>
<dbReference type="Pfam" id="PF07793">
    <property type="entry name" value="DUF1631"/>
    <property type="match status" value="1"/>
</dbReference>
<dbReference type="EMBL" id="CP003989">
    <property type="protein sequence ID" value="AGA32163.1"/>
    <property type="molecule type" value="Genomic_DNA"/>
</dbReference>
<feature type="region of interest" description="Disordered" evidence="1">
    <location>
        <begin position="225"/>
        <end position="280"/>
    </location>
</feature>
<protein>
    <submittedName>
        <fullName evidence="2">Uncharacterized protein</fullName>
    </submittedName>
</protein>
<dbReference type="InterPro" id="IPR012434">
    <property type="entry name" value="DUF1631"/>
</dbReference>
<dbReference type="OrthoDB" id="5777513at2"/>
<evidence type="ECO:0000256" key="1">
    <source>
        <dbReference type="SAM" id="MobiDB-lite"/>
    </source>
</evidence>
<dbReference type="AlphaFoldDB" id="L0DT28"/>
<evidence type="ECO:0000313" key="2">
    <source>
        <dbReference type="EMBL" id="AGA32163.1"/>
    </source>
</evidence>
<keyword evidence="3" id="KW-1185">Reference proteome</keyword>
<dbReference type="HOGENOM" id="CLU_396341_0_0_6"/>
<dbReference type="Proteomes" id="UP000010809">
    <property type="component" value="Chromosome"/>
</dbReference>